<dbReference type="InterPro" id="IPR050196">
    <property type="entry name" value="Cytochrome_P450_Monoox"/>
</dbReference>
<evidence type="ECO:0000256" key="5">
    <source>
        <dbReference type="ARBA" id="ARBA00022824"/>
    </source>
</evidence>
<dbReference type="PROSITE" id="PS00086">
    <property type="entry name" value="CYTOCHROME_P450"/>
    <property type="match status" value="1"/>
</dbReference>
<dbReference type="InterPro" id="IPR017972">
    <property type="entry name" value="Cyt_P450_CS"/>
</dbReference>
<dbReference type="GO" id="GO:0016705">
    <property type="term" value="F:oxidoreductase activity, acting on paired donors, with incorporation or reduction of molecular oxygen"/>
    <property type="evidence" value="ECO:0007669"/>
    <property type="project" value="InterPro"/>
</dbReference>
<feature type="region of interest" description="Disordered" evidence="11">
    <location>
        <begin position="305"/>
        <end position="328"/>
    </location>
</feature>
<evidence type="ECO:0000256" key="2">
    <source>
        <dbReference type="ARBA" id="ARBA00004586"/>
    </source>
</evidence>
<evidence type="ECO:0000256" key="11">
    <source>
        <dbReference type="SAM" id="MobiDB-lite"/>
    </source>
</evidence>
<dbReference type="AlphaFoldDB" id="A0A977WKS0"/>
<dbReference type="InterPro" id="IPR036396">
    <property type="entry name" value="Cyt_P450_sf"/>
</dbReference>
<keyword evidence="4 9" id="KW-0349">Heme</keyword>
<dbReference type="PANTHER" id="PTHR24291:SF189">
    <property type="entry name" value="CYTOCHROME P450 4C3-RELATED"/>
    <property type="match status" value="1"/>
</dbReference>
<keyword evidence="10" id="KW-0560">Oxidoreductase</keyword>
<reference evidence="13" key="1">
    <citation type="submission" date="2021-11" db="EMBL/GenBank/DDBJ databases">
        <authorList>
            <person name="Zhang Y."/>
            <person name="Ren M."/>
            <person name="Zhang X."/>
            <person name="Zhou X."/>
            <person name="Yang J."/>
        </authorList>
    </citation>
    <scope>NUCLEOTIDE SEQUENCE</scope>
</reference>
<evidence type="ECO:0000256" key="6">
    <source>
        <dbReference type="ARBA" id="ARBA00023004"/>
    </source>
</evidence>
<dbReference type="GO" id="GO:0020037">
    <property type="term" value="F:heme binding"/>
    <property type="evidence" value="ECO:0007669"/>
    <property type="project" value="InterPro"/>
</dbReference>
<protein>
    <submittedName>
        <fullName evidence="13">Cytochrome P450 monooxygenase</fullName>
    </submittedName>
</protein>
<feature type="transmembrane region" description="Helical" evidence="12">
    <location>
        <begin position="29"/>
        <end position="50"/>
    </location>
</feature>
<dbReference type="SUPFAM" id="SSF48264">
    <property type="entry name" value="Cytochrome P450"/>
    <property type="match status" value="1"/>
</dbReference>
<evidence type="ECO:0000256" key="7">
    <source>
        <dbReference type="ARBA" id="ARBA00023033"/>
    </source>
</evidence>
<proteinExistence type="evidence at transcript level"/>
<dbReference type="PRINTS" id="PR00463">
    <property type="entry name" value="EP450I"/>
</dbReference>
<comment type="similarity">
    <text evidence="3 10">Belongs to the cytochrome P450 family.</text>
</comment>
<keyword evidence="8 12" id="KW-0472">Membrane</keyword>
<dbReference type="Pfam" id="PF00067">
    <property type="entry name" value="p450"/>
    <property type="match status" value="1"/>
</dbReference>
<sequence>MSTLDIEPILDPIDIPKLTPSSSSSSSSLHVILIRIILTVLASYLGYAYLYKKAQAIRRRNQMVDKLPGPKSFNPLMGNLPIEILKYIGADYEASKDLYYMLLNAVRGYTQIYDSNRIFRLWLGWEPVVILWKPETVETILSNNFLLDKSSQYDLLHPWLGTGLLTSTGNKWRSRRKLLVPAFHFKILHDFVPVFNEQGSIMVSRLREIARSGASIDIVPVVTACTLDIICETIMGVSIGAQSNPNNSYCRAVYEVGECFLERLMQPSYWPDAIYYRLERGKEFRRKVQHLHDFTMKVIRDRKEEMTSKQARRQSTISLSTGSGEPISLTMPASSERRLAFMDLLLKHHINGGELSEEDIREEVDTFMFEGHDTTAMAMSWIIYLLGHNMEVQDRLALEVDSLFDDLHSEMRNESASSTEITLDAIKQLKYLDCVVKEGLRLCPSVPLIGRSATEDMEISGHTVPAGTVIYCFIYQLHRDPEIFPDPEVFNPDRFLPENSGGRHPFAFVPFSAGPRNCIGQKFALAELKIVLARLIRHYRFVSLDQHDKVLFTMEMVLRPKVPIKVKVYERVFNRTPYGSLNMVQ</sequence>
<keyword evidence="6 9" id="KW-0408">Iron</keyword>
<dbReference type="GO" id="GO:0005789">
    <property type="term" value="C:endoplasmic reticulum membrane"/>
    <property type="evidence" value="ECO:0007669"/>
    <property type="project" value="UniProtKB-SubCell"/>
</dbReference>
<accession>A0A977WKS0</accession>
<dbReference type="GO" id="GO:0004497">
    <property type="term" value="F:monooxygenase activity"/>
    <property type="evidence" value="ECO:0007669"/>
    <property type="project" value="UniProtKB-KW"/>
</dbReference>
<dbReference type="EMBL" id="OL539408">
    <property type="protein sequence ID" value="UXL82701.1"/>
    <property type="molecule type" value="mRNA"/>
</dbReference>
<evidence type="ECO:0000256" key="10">
    <source>
        <dbReference type="RuleBase" id="RU000461"/>
    </source>
</evidence>
<keyword evidence="7 10" id="KW-0503">Monooxygenase</keyword>
<keyword evidence="12" id="KW-0812">Transmembrane</keyword>
<dbReference type="Gene3D" id="1.10.630.10">
    <property type="entry name" value="Cytochrome P450"/>
    <property type="match status" value="1"/>
</dbReference>
<name>A0A977WKS0_9ACAR</name>
<evidence type="ECO:0000256" key="12">
    <source>
        <dbReference type="SAM" id="Phobius"/>
    </source>
</evidence>
<evidence type="ECO:0000313" key="13">
    <source>
        <dbReference type="EMBL" id="UXL82701.1"/>
    </source>
</evidence>
<comment type="subcellular location">
    <subcellularLocation>
        <location evidence="2">Endoplasmic reticulum membrane</location>
    </subcellularLocation>
</comment>
<dbReference type="InterPro" id="IPR001128">
    <property type="entry name" value="Cyt_P450"/>
</dbReference>
<dbReference type="InterPro" id="IPR002401">
    <property type="entry name" value="Cyt_P450_E_grp-I"/>
</dbReference>
<dbReference type="GO" id="GO:0005506">
    <property type="term" value="F:iron ion binding"/>
    <property type="evidence" value="ECO:0007669"/>
    <property type="project" value="InterPro"/>
</dbReference>
<keyword evidence="5" id="KW-0256">Endoplasmic reticulum</keyword>
<dbReference type="PRINTS" id="PR00385">
    <property type="entry name" value="P450"/>
</dbReference>
<feature type="compositionally biased region" description="Polar residues" evidence="11">
    <location>
        <begin position="313"/>
        <end position="323"/>
    </location>
</feature>
<evidence type="ECO:0000256" key="1">
    <source>
        <dbReference type="ARBA" id="ARBA00001971"/>
    </source>
</evidence>
<evidence type="ECO:0000256" key="3">
    <source>
        <dbReference type="ARBA" id="ARBA00010617"/>
    </source>
</evidence>
<evidence type="ECO:0000256" key="8">
    <source>
        <dbReference type="ARBA" id="ARBA00023136"/>
    </source>
</evidence>
<evidence type="ECO:0000256" key="4">
    <source>
        <dbReference type="ARBA" id="ARBA00022617"/>
    </source>
</evidence>
<dbReference type="CDD" id="cd20628">
    <property type="entry name" value="CYP4"/>
    <property type="match status" value="1"/>
</dbReference>
<keyword evidence="9 10" id="KW-0479">Metal-binding</keyword>
<dbReference type="PANTHER" id="PTHR24291">
    <property type="entry name" value="CYTOCHROME P450 FAMILY 4"/>
    <property type="match status" value="1"/>
</dbReference>
<feature type="binding site" description="axial binding residue" evidence="9">
    <location>
        <position position="518"/>
    </location>
    <ligand>
        <name>heme</name>
        <dbReference type="ChEBI" id="CHEBI:30413"/>
    </ligand>
    <ligandPart>
        <name>Fe</name>
        <dbReference type="ChEBI" id="CHEBI:18248"/>
    </ligandPart>
</feature>
<organism evidence="13">
    <name type="scientific">Amphitetranychus viennensis</name>
    <name type="common">hawthorn spider mite</name>
    <dbReference type="NCBI Taxonomy" id="381746"/>
    <lineage>
        <taxon>Eukaryota</taxon>
        <taxon>Metazoa</taxon>
        <taxon>Ecdysozoa</taxon>
        <taxon>Arthropoda</taxon>
        <taxon>Chelicerata</taxon>
        <taxon>Arachnida</taxon>
        <taxon>Acari</taxon>
        <taxon>Acariformes</taxon>
        <taxon>Trombidiformes</taxon>
        <taxon>Prostigmata</taxon>
        <taxon>Eleutherengona</taxon>
        <taxon>Raphignathae</taxon>
        <taxon>Tetranychoidea</taxon>
        <taxon>Tetranychidae</taxon>
        <taxon>Amphitetranychus</taxon>
    </lineage>
</organism>
<evidence type="ECO:0000256" key="9">
    <source>
        <dbReference type="PIRSR" id="PIRSR602401-1"/>
    </source>
</evidence>
<comment type="cofactor">
    <cofactor evidence="1 9">
        <name>heme</name>
        <dbReference type="ChEBI" id="CHEBI:30413"/>
    </cofactor>
</comment>
<keyword evidence="12" id="KW-1133">Transmembrane helix</keyword>